<name>A0AAD7JJE5_9AGAR</name>
<comment type="caution">
    <text evidence="1">The sequence shown here is derived from an EMBL/GenBank/DDBJ whole genome shotgun (WGS) entry which is preliminary data.</text>
</comment>
<sequence length="220" mass="24319">MPRRTYHSKVIRSYLAHMVMRDLLMPPETLDFQTQLDKLTLDIQTLDAIMKTRYLRNRGHVAKAGNLHLAWVYAENPEDHGRFTNMFCVSPFVFEVILELIQDHEVFHNNSNNRQTPVAQQLAVTLYSLNAQDLPPPDGRVLHAPREMPLDPTPSSTCCGIAVSAPSIVTTPVVPIPIVVTSPCPPNPLSSPRPITVKLSDIGLGAGLIIPITPLPKGIV</sequence>
<gene>
    <name evidence="1" type="ORF">DFH07DRAFT_956316</name>
</gene>
<dbReference type="EMBL" id="JARJLG010000039">
    <property type="protein sequence ID" value="KAJ7764043.1"/>
    <property type="molecule type" value="Genomic_DNA"/>
</dbReference>
<accession>A0AAD7JJE5</accession>
<proteinExistence type="predicted"/>
<protein>
    <submittedName>
        <fullName evidence="1">Uncharacterized protein</fullName>
    </submittedName>
</protein>
<keyword evidence="2" id="KW-1185">Reference proteome</keyword>
<reference evidence="1" key="1">
    <citation type="submission" date="2023-03" db="EMBL/GenBank/DDBJ databases">
        <title>Massive genome expansion in bonnet fungi (Mycena s.s.) driven by repeated elements and novel gene families across ecological guilds.</title>
        <authorList>
            <consortium name="Lawrence Berkeley National Laboratory"/>
            <person name="Harder C.B."/>
            <person name="Miyauchi S."/>
            <person name="Viragh M."/>
            <person name="Kuo A."/>
            <person name="Thoen E."/>
            <person name="Andreopoulos B."/>
            <person name="Lu D."/>
            <person name="Skrede I."/>
            <person name="Drula E."/>
            <person name="Henrissat B."/>
            <person name="Morin E."/>
            <person name="Kohler A."/>
            <person name="Barry K."/>
            <person name="LaButti K."/>
            <person name="Morin E."/>
            <person name="Salamov A."/>
            <person name="Lipzen A."/>
            <person name="Mereny Z."/>
            <person name="Hegedus B."/>
            <person name="Baldrian P."/>
            <person name="Stursova M."/>
            <person name="Weitz H."/>
            <person name="Taylor A."/>
            <person name="Grigoriev I.V."/>
            <person name="Nagy L.G."/>
            <person name="Martin F."/>
            <person name="Kauserud H."/>
        </authorList>
    </citation>
    <scope>NUCLEOTIDE SEQUENCE</scope>
    <source>
        <strain evidence="1">CBHHK188m</strain>
    </source>
</reference>
<evidence type="ECO:0000313" key="1">
    <source>
        <dbReference type="EMBL" id="KAJ7764043.1"/>
    </source>
</evidence>
<evidence type="ECO:0000313" key="2">
    <source>
        <dbReference type="Proteomes" id="UP001215280"/>
    </source>
</evidence>
<dbReference type="Proteomes" id="UP001215280">
    <property type="component" value="Unassembled WGS sequence"/>
</dbReference>
<dbReference type="AlphaFoldDB" id="A0AAD7JJE5"/>
<organism evidence="1 2">
    <name type="scientific">Mycena maculata</name>
    <dbReference type="NCBI Taxonomy" id="230809"/>
    <lineage>
        <taxon>Eukaryota</taxon>
        <taxon>Fungi</taxon>
        <taxon>Dikarya</taxon>
        <taxon>Basidiomycota</taxon>
        <taxon>Agaricomycotina</taxon>
        <taxon>Agaricomycetes</taxon>
        <taxon>Agaricomycetidae</taxon>
        <taxon>Agaricales</taxon>
        <taxon>Marasmiineae</taxon>
        <taxon>Mycenaceae</taxon>
        <taxon>Mycena</taxon>
    </lineage>
</organism>